<sequence>MQMSQAADQTYCQYCLDCETKSRVLVEQVLIVHDVPCTPDHLSTNVEIRDIVWEDVFLRGSFLGDAAELHNDRHHLKKRLDSTSTHPDFGQKTLRIVQNFSLNNPPLDCASSHIQLLTVSGTGLRSLTLPCRIKNASSFGSS</sequence>
<protein>
    <submittedName>
        <fullName evidence="1">Uncharacterized protein</fullName>
    </submittedName>
</protein>
<dbReference type="KEGG" id="csl:COCSUDRAFT_33996"/>
<dbReference type="AlphaFoldDB" id="I0YQ51"/>
<comment type="caution">
    <text evidence="1">The sequence shown here is derived from an EMBL/GenBank/DDBJ whole genome shotgun (WGS) entry which is preliminary data.</text>
</comment>
<accession>I0YQ51</accession>
<proteinExistence type="predicted"/>
<dbReference type="GeneID" id="17038496"/>
<evidence type="ECO:0000313" key="2">
    <source>
        <dbReference type="Proteomes" id="UP000007264"/>
    </source>
</evidence>
<name>I0YQ51_COCSC</name>
<reference evidence="1 2" key="1">
    <citation type="journal article" date="2012" name="Genome Biol.">
        <title>The genome of the polar eukaryotic microalga coccomyxa subellipsoidea reveals traits of cold adaptation.</title>
        <authorList>
            <person name="Blanc G."/>
            <person name="Agarkova I."/>
            <person name="Grimwood J."/>
            <person name="Kuo A."/>
            <person name="Brueggeman A."/>
            <person name="Dunigan D."/>
            <person name="Gurnon J."/>
            <person name="Ladunga I."/>
            <person name="Lindquist E."/>
            <person name="Lucas S."/>
            <person name="Pangilinan J."/>
            <person name="Proschold T."/>
            <person name="Salamov A."/>
            <person name="Schmutz J."/>
            <person name="Weeks D."/>
            <person name="Yamada T."/>
            <person name="Claverie J.M."/>
            <person name="Grigoriev I."/>
            <person name="Van Etten J."/>
            <person name="Lomsadze A."/>
            <person name="Borodovsky M."/>
        </authorList>
    </citation>
    <scope>NUCLEOTIDE SEQUENCE [LARGE SCALE GENOMIC DNA]</scope>
    <source>
        <strain evidence="1 2">C-169</strain>
    </source>
</reference>
<dbReference type="EMBL" id="AGSI01000015">
    <property type="protein sequence ID" value="EIE20520.1"/>
    <property type="molecule type" value="Genomic_DNA"/>
</dbReference>
<organism evidence="1 2">
    <name type="scientific">Coccomyxa subellipsoidea (strain C-169)</name>
    <name type="common">Green microalga</name>
    <dbReference type="NCBI Taxonomy" id="574566"/>
    <lineage>
        <taxon>Eukaryota</taxon>
        <taxon>Viridiplantae</taxon>
        <taxon>Chlorophyta</taxon>
        <taxon>core chlorophytes</taxon>
        <taxon>Trebouxiophyceae</taxon>
        <taxon>Trebouxiophyceae incertae sedis</taxon>
        <taxon>Coccomyxaceae</taxon>
        <taxon>Coccomyxa</taxon>
        <taxon>Coccomyxa subellipsoidea</taxon>
    </lineage>
</organism>
<evidence type="ECO:0000313" key="1">
    <source>
        <dbReference type="EMBL" id="EIE20520.1"/>
    </source>
</evidence>
<gene>
    <name evidence="1" type="ORF">COCSUDRAFT_33996</name>
</gene>
<dbReference type="Proteomes" id="UP000007264">
    <property type="component" value="Unassembled WGS sequence"/>
</dbReference>
<keyword evidence="2" id="KW-1185">Reference proteome</keyword>
<dbReference type="RefSeq" id="XP_005645064.1">
    <property type="nucleotide sequence ID" value="XM_005645007.1"/>
</dbReference>